<sequence>MASLQHGAQEMRPAKKVMDQSGKKRQENPIVYLEISIAGKNLGRITLELYAERCPKTAENFRQLCTGEAVSKTDGRKMCYTGSVFHRIIRDFMAQAGDITNLNGTGGESIFGPKFDDENFYYRHNEPGILSMANAGPNTNNSQFFITLKTQPHLDRKHVAFGRVMQGMAVVREMEKVSCDRDDFPVDPVVIVKSGQVNKVKIDLPEEKKVEEILSTEAERALKEKQRLEDEKEELTWFDKQRKVMEQGYKEKWEQMDDMDRKVRMLAKRKQKVVGVGEKRNAEEEEEEERVKEDKGIVKKRRRVFF</sequence>
<proteinExistence type="predicted"/>
<dbReference type="GO" id="GO:0005829">
    <property type="term" value="C:cytosol"/>
    <property type="evidence" value="ECO:0007669"/>
    <property type="project" value="TreeGrafter"/>
</dbReference>
<dbReference type="InterPro" id="IPR002130">
    <property type="entry name" value="Cyclophilin-type_PPIase_dom"/>
</dbReference>
<evidence type="ECO:0000313" key="8">
    <source>
        <dbReference type="EMBL" id="CAE0804614.1"/>
    </source>
</evidence>
<dbReference type="EMBL" id="HBJA01045320">
    <property type="protein sequence ID" value="CAE0804614.1"/>
    <property type="molecule type" value="Transcribed_RNA"/>
</dbReference>
<dbReference type="GO" id="GO:0003755">
    <property type="term" value="F:peptidyl-prolyl cis-trans isomerase activity"/>
    <property type="evidence" value="ECO:0007669"/>
    <property type="project" value="UniProtKB-KW"/>
</dbReference>
<evidence type="ECO:0000256" key="5">
    <source>
        <dbReference type="SAM" id="Coils"/>
    </source>
</evidence>
<feature type="coiled-coil region" evidence="5">
    <location>
        <begin position="211"/>
        <end position="238"/>
    </location>
</feature>
<dbReference type="PANTHER" id="PTHR11071:SF561">
    <property type="entry name" value="PEPTIDYL-PROLYL CIS-TRANS ISOMERASE D-RELATED"/>
    <property type="match status" value="1"/>
</dbReference>
<feature type="domain" description="PPIase cyclophilin-type" evidence="7">
    <location>
        <begin position="32"/>
        <end position="196"/>
    </location>
</feature>
<dbReference type="AlphaFoldDB" id="A0A7S4CRY2"/>
<dbReference type="PRINTS" id="PR00153">
    <property type="entry name" value="CSAPPISMRASE"/>
</dbReference>
<keyword evidence="5" id="KW-0175">Coiled coil</keyword>
<dbReference type="InterPro" id="IPR020892">
    <property type="entry name" value="Cyclophilin-type_PPIase_CS"/>
</dbReference>
<dbReference type="GO" id="GO:0016018">
    <property type="term" value="F:cyclosporin A binding"/>
    <property type="evidence" value="ECO:0007669"/>
    <property type="project" value="TreeGrafter"/>
</dbReference>
<protein>
    <recommendedName>
        <fullName evidence="2">peptidylprolyl isomerase</fullName>
        <ecNumber evidence="2">5.2.1.8</ecNumber>
    </recommendedName>
</protein>
<keyword evidence="4" id="KW-0413">Isomerase</keyword>
<dbReference type="PANTHER" id="PTHR11071">
    <property type="entry name" value="PEPTIDYL-PROLYL CIS-TRANS ISOMERASE"/>
    <property type="match status" value="1"/>
</dbReference>
<dbReference type="FunFam" id="2.40.100.10:FF:000022">
    <property type="entry name" value="Peptidyl-prolyl cis-trans isomerase CYP95"/>
    <property type="match status" value="1"/>
</dbReference>
<keyword evidence="3" id="KW-0697">Rotamase</keyword>
<feature type="region of interest" description="Disordered" evidence="6">
    <location>
        <begin position="1"/>
        <end position="23"/>
    </location>
</feature>
<dbReference type="PROSITE" id="PS00170">
    <property type="entry name" value="CSA_PPIASE_1"/>
    <property type="match status" value="1"/>
</dbReference>
<evidence type="ECO:0000256" key="6">
    <source>
        <dbReference type="SAM" id="MobiDB-lite"/>
    </source>
</evidence>
<organism evidence="8">
    <name type="scientific">Eutreptiella gymnastica</name>
    <dbReference type="NCBI Taxonomy" id="73025"/>
    <lineage>
        <taxon>Eukaryota</taxon>
        <taxon>Discoba</taxon>
        <taxon>Euglenozoa</taxon>
        <taxon>Euglenida</taxon>
        <taxon>Spirocuta</taxon>
        <taxon>Euglenophyceae</taxon>
        <taxon>Eutreptiales</taxon>
        <taxon>Eutreptiaceae</taxon>
        <taxon>Eutreptiella</taxon>
    </lineage>
</organism>
<evidence type="ECO:0000259" key="7">
    <source>
        <dbReference type="PROSITE" id="PS50072"/>
    </source>
</evidence>
<evidence type="ECO:0000256" key="2">
    <source>
        <dbReference type="ARBA" id="ARBA00013194"/>
    </source>
</evidence>
<evidence type="ECO:0000256" key="1">
    <source>
        <dbReference type="ARBA" id="ARBA00000971"/>
    </source>
</evidence>
<accession>A0A7S4CRY2</accession>
<dbReference type="EC" id="5.2.1.8" evidence="2"/>
<evidence type="ECO:0000256" key="4">
    <source>
        <dbReference type="ARBA" id="ARBA00023235"/>
    </source>
</evidence>
<comment type="catalytic activity">
    <reaction evidence="1">
        <text>[protein]-peptidylproline (omega=180) = [protein]-peptidylproline (omega=0)</text>
        <dbReference type="Rhea" id="RHEA:16237"/>
        <dbReference type="Rhea" id="RHEA-COMP:10747"/>
        <dbReference type="Rhea" id="RHEA-COMP:10748"/>
        <dbReference type="ChEBI" id="CHEBI:83833"/>
        <dbReference type="ChEBI" id="CHEBI:83834"/>
        <dbReference type="EC" id="5.2.1.8"/>
    </reaction>
</comment>
<dbReference type="GO" id="GO:0006457">
    <property type="term" value="P:protein folding"/>
    <property type="evidence" value="ECO:0007669"/>
    <property type="project" value="InterPro"/>
</dbReference>
<evidence type="ECO:0000256" key="3">
    <source>
        <dbReference type="ARBA" id="ARBA00023110"/>
    </source>
</evidence>
<name>A0A7S4CRY2_9EUGL</name>
<dbReference type="SUPFAM" id="SSF50891">
    <property type="entry name" value="Cyclophilin-like"/>
    <property type="match status" value="1"/>
</dbReference>
<gene>
    <name evidence="8" type="ORF">EGYM00163_LOCUS15738</name>
</gene>
<dbReference type="Gene3D" id="2.40.100.10">
    <property type="entry name" value="Cyclophilin-like"/>
    <property type="match status" value="1"/>
</dbReference>
<reference evidence="8" key="1">
    <citation type="submission" date="2021-01" db="EMBL/GenBank/DDBJ databases">
        <authorList>
            <person name="Corre E."/>
            <person name="Pelletier E."/>
            <person name="Niang G."/>
            <person name="Scheremetjew M."/>
            <person name="Finn R."/>
            <person name="Kale V."/>
            <person name="Holt S."/>
            <person name="Cochrane G."/>
            <person name="Meng A."/>
            <person name="Brown T."/>
            <person name="Cohen L."/>
        </authorList>
    </citation>
    <scope>NUCLEOTIDE SEQUENCE</scope>
    <source>
        <strain evidence="8">CCMP1594</strain>
    </source>
</reference>
<feature type="compositionally biased region" description="Basic and acidic residues" evidence="6">
    <location>
        <begin position="12"/>
        <end position="23"/>
    </location>
</feature>
<dbReference type="Pfam" id="PF00160">
    <property type="entry name" value="Pro_isomerase"/>
    <property type="match status" value="1"/>
</dbReference>
<dbReference type="PROSITE" id="PS50072">
    <property type="entry name" value="CSA_PPIASE_2"/>
    <property type="match status" value="1"/>
</dbReference>
<dbReference type="InterPro" id="IPR029000">
    <property type="entry name" value="Cyclophilin-like_dom_sf"/>
</dbReference>